<comment type="caution">
    <text evidence="2">The sequence shown here is derived from an EMBL/GenBank/DDBJ whole genome shotgun (WGS) entry which is preliminary data.</text>
</comment>
<reference evidence="3" key="1">
    <citation type="submission" date="2019-01" db="EMBL/GenBank/DDBJ databases">
        <title>Cytophagaceae bacterium strain CAR-16.</title>
        <authorList>
            <person name="Chen W.-M."/>
        </authorList>
    </citation>
    <scope>NUCLEOTIDE SEQUENCE [LARGE SCALE GENOMIC DNA]</scope>
    <source>
        <strain evidence="3">CHR27</strain>
    </source>
</reference>
<dbReference type="Proteomes" id="UP000290958">
    <property type="component" value="Unassembled WGS sequence"/>
</dbReference>
<keyword evidence="3" id="KW-1185">Reference proteome</keyword>
<sequence>MEILGAYILHYSVLQVRLVAFCRSEIGMKKLRRAISIPFMLVGLVFALLAGLFYLIDNLIIGEGEQ</sequence>
<feature type="transmembrane region" description="Helical" evidence="1">
    <location>
        <begin position="6"/>
        <end position="22"/>
    </location>
</feature>
<keyword evidence="1" id="KW-0812">Transmembrane</keyword>
<dbReference type="AlphaFoldDB" id="A0A4Q1KHT4"/>
<keyword evidence="1" id="KW-1133">Transmembrane helix</keyword>
<name>A0A4Q1KHT4_9SPHN</name>
<organism evidence="2 3">
    <name type="scientific">Sphingobium fluviale</name>
    <dbReference type="NCBI Taxonomy" id="2506423"/>
    <lineage>
        <taxon>Bacteria</taxon>
        <taxon>Pseudomonadati</taxon>
        <taxon>Pseudomonadota</taxon>
        <taxon>Alphaproteobacteria</taxon>
        <taxon>Sphingomonadales</taxon>
        <taxon>Sphingomonadaceae</taxon>
        <taxon>Sphingobium</taxon>
    </lineage>
</organism>
<evidence type="ECO:0000313" key="3">
    <source>
        <dbReference type="Proteomes" id="UP000290958"/>
    </source>
</evidence>
<evidence type="ECO:0000256" key="1">
    <source>
        <dbReference type="SAM" id="Phobius"/>
    </source>
</evidence>
<feature type="transmembrane region" description="Helical" evidence="1">
    <location>
        <begin position="34"/>
        <end position="56"/>
    </location>
</feature>
<dbReference type="RefSeq" id="WP_129403989.1">
    <property type="nucleotide sequence ID" value="NZ_SBKP01000006.1"/>
</dbReference>
<keyword evidence="1" id="KW-0472">Membrane</keyword>
<evidence type="ECO:0000313" key="2">
    <source>
        <dbReference type="EMBL" id="RXR28925.1"/>
    </source>
</evidence>
<dbReference type="EMBL" id="SBKP01000006">
    <property type="protein sequence ID" value="RXR28925.1"/>
    <property type="molecule type" value="Genomic_DNA"/>
</dbReference>
<gene>
    <name evidence="2" type="ORF">EQG66_07560</name>
</gene>
<proteinExistence type="predicted"/>
<protein>
    <submittedName>
        <fullName evidence="2">Uncharacterized protein</fullName>
    </submittedName>
</protein>
<accession>A0A4Q1KHT4</accession>